<organism evidence="1 2">
    <name type="scientific">Aliibacillus thermotolerans</name>
    <dbReference type="NCBI Taxonomy" id="1834418"/>
    <lineage>
        <taxon>Bacteria</taxon>
        <taxon>Bacillati</taxon>
        <taxon>Bacillota</taxon>
        <taxon>Bacilli</taxon>
        <taxon>Bacillales</taxon>
        <taxon>Bacillaceae</taxon>
        <taxon>Aliibacillus</taxon>
    </lineage>
</organism>
<evidence type="ECO:0000313" key="2">
    <source>
        <dbReference type="Proteomes" id="UP001596143"/>
    </source>
</evidence>
<reference evidence="2" key="1">
    <citation type="journal article" date="2019" name="Int. J. Syst. Evol. Microbiol.">
        <title>The Global Catalogue of Microorganisms (GCM) 10K type strain sequencing project: providing services to taxonomists for standard genome sequencing and annotation.</title>
        <authorList>
            <consortium name="The Broad Institute Genomics Platform"/>
            <consortium name="The Broad Institute Genome Sequencing Center for Infectious Disease"/>
            <person name="Wu L."/>
            <person name="Ma J."/>
        </authorList>
    </citation>
    <scope>NUCLEOTIDE SEQUENCE [LARGE SCALE GENOMIC DNA]</scope>
    <source>
        <strain evidence="2">CGMCC 1.15790</strain>
    </source>
</reference>
<dbReference type="InterPro" id="IPR038693">
    <property type="entry name" value="PaaB_sf"/>
</dbReference>
<comment type="caution">
    <text evidence="1">The sequence shown here is derived from an EMBL/GenBank/DDBJ whole genome shotgun (WGS) entry which is preliminary data.</text>
</comment>
<dbReference type="EMBL" id="JBHSPF010000025">
    <property type="protein sequence ID" value="MFC5628702.1"/>
    <property type="molecule type" value="Genomic_DNA"/>
</dbReference>
<protein>
    <submittedName>
        <fullName evidence="1">Uncharacterized protein</fullName>
    </submittedName>
</protein>
<accession>A0ABW0U5D0</accession>
<evidence type="ECO:0000313" key="1">
    <source>
        <dbReference type="EMBL" id="MFC5628702.1"/>
    </source>
</evidence>
<sequence>MHKEEKEYYVFTRAKRGDDLMFIGSVDADSDNLAKVYANYTYDEEDWYEMFVVNKEDFLRVALSESVMNYETRVKGAKV</sequence>
<dbReference type="RefSeq" id="WP_270896030.1">
    <property type="nucleotide sequence ID" value="NZ_JBHSPF010000025.1"/>
</dbReference>
<name>A0ABW0U5D0_9BACI</name>
<keyword evidence="2" id="KW-1185">Reference proteome</keyword>
<gene>
    <name evidence="1" type="ORF">ACFPTR_07300</name>
</gene>
<dbReference type="Gene3D" id="3.10.20.520">
    <property type="entry name" value="Phenylacetic acid degradation B"/>
    <property type="match status" value="1"/>
</dbReference>
<dbReference type="Proteomes" id="UP001596143">
    <property type="component" value="Unassembled WGS sequence"/>
</dbReference>
<proteinExistence type="predicted"/>